<feature type="compositionally biased region" description="Polar residues" evidence="1">
    <location>
        <begin position="109"/>
        <end position="120"/>
    </location>
</feature>
<dbReference type="AlphaFoldDB" id="A0A2P5I8R6"/>
<comment type="caution">
    <text evidence="2">The sequence shown here is derived from an EMBL/GenBank/DDBJ whole genome shotgun (WGS) entry which is preliminary data.</text>
</comment>
<dbReference type="EMBL" id="MAVT02000152">
    <property type="protein sequence ID" value="POS78888.1"/>
    <property type="molecule type" value="Genomic_DNA"/>
</dbReference>
<proteinExistence type="predicted"/>
<accession>A0A2P5I8R6</accession>
<dbReference type="InParanoid" id="A0A2P5I8R6"/>
<feature type="region of interest" description="Disordered" evidence="1">
    <location>
        <begin position="95"/>
        <end position="126"/>
    </location>
</feature>
<evidence type="ECO:0000313" key="3">
    <source>
        <dbReference type="Proteomes" id="UP000094444"/>
    </source>
</evidence>
<organism evidence="2 3">
    <name type="scientific">Diaporthe helianthi</name>
    <dbReference type="NCBI Taxonomy" id="158607"/>
    <lineage>
        <taxon>Eukaryota</taxon>
        <taxon>Fungi</taxon>
        <taxon>Dikarya</taxon>
        <taxon>Ascomycota</taxon>
        <taxon>Pezizomycotina</taxon>
        <taxon>Sordariomycetes</taxon>
        <taxon>Sordariomycetidae</taxon>
        <taxon>Diaporthales</taxon>
        <taxon>Diaporthaceae</taxon>
        <taxon>Diaporthe</taxon>
    </lineage>
</organism>
<name>A0A2P5I8R6_DIAHE</name>
<evidence type="ECO:0000313" key="2">
    <source>
        <dbReference type="EMBL" id="POS78888.1"/>
    </source>
</evidence>
<keyword evidence="3" id="KW-1185">Reference proteome</keyword>
<dbReference type="Proteomes" id="UP000094444">
    <property type="component" value="Unassembled WGS sequence"/>
</dbReference>
<evidence type="ECO:0000256" key="1">
    <source>
        <dbReference type="SAM" id="MobiDB-lite"/>
    </source>
</evidence>
<reference evidence="2" key="1">
    <citation type="submission" date="2017-09" db="EMBL/GenBank/DDBJ databases">
        <title>Polyketide synthases of a Diaporthe helianthi virulent isolate.</title>
        <authorList>
            <person name="Baroncelli R."/>
        </authorList>
    </citation>
    <scope>NUCLEOTIDE SEQUENCE [LARGE SCALE GENOMIC DNA]</scope>
    <source>
        <strain evidence="2">7/96</strain>
    </source>
</reference>
<sequence length="126" mass="13689">MRDRTGAGATRWHLPSAKASCPYPSPMPICRLPCRRAGWGDRQGGDGDDSDDNKHQVNNNRHGYGLLGRHARRRRITGSPPAHLIPHLALGTTTAPDLTAVRPTPPRNSPATTVNNNSSLVYHKAT</sequence>
<feature type="region of interest" description="Disordered" evidence="1">
    <location>
        <begin position="35"/>
        <end position="69"/>
    </location>
</feature>
<gene>
    <name evidence="2" type="ORF">DHEL01_v202707</name>
</gene>
<protein>
    <submittedName>
        <fullName evidence="2">Uncharacterized protein</fullName>
    </submittedName>
</protein>